<organism evidence="3">
    <name type="scientific">uncultured Gemmatimonadota bacterium</name>
    <dbReference type="NCBI Taxonomy" id="203437"/>
    <lineage>
        <taxon>Bacteria</taxon>
        <taxon>Pseudomonadati</taxon>
        <taxon>Gemmatimonadota</taxon>
        <taxon>environmental samples</taxon>
    </lineage>
</organism>
<feature type="compositionally biased region" description="Gly residues" evidence="1">
    <location>
        <begin position="154"/>
        <end position="164"/>
    </location>
</feature>
<gene>
    <name evidence="3" type="ORF">AVDCRST_MAG68-849</name>
</gene>
<evidence type="ECO:0000259" key="2">
    <source>
        <dbReference type="PROSITE" id="PS50914"/>
    </source>
</evidence>
<dbReference type="SMART" id="SM00749">
    <property type="entry name" value="BON"/>
    <property type="match status" value="1"/>
</dbReference>
<dbReference type="EMBL" id="CADCTW010000048">
    <property type="protein sequence ID" value="CAA9306377.1"/>
    <property type="molecule type" value="Genomic_DNA"/>
</dbReference>
<reference evidence="3" key="1">
    <citation type="submission" date="2020-02" db="EMBL/GenBank/DDBJ databases">
        <authorList>
            <person name="Meier V. D."/>
        </authorList>
    </citation>
    <scope>NUCLEOTIDE SEQUENCE</scope>
    <source>
        <strain evidence="3">AVDCRST_MAG68</strain>
    </source>
</reference>
<accession>A0A6J4KIU6</accession>
<sequence>MPPYDGGYGRQGAGNQFNRGGQGMRGDFRLGAGPSYDGGFRGPEPAGADDGNYGPGRYGLGPYHQRLRKRQRPDAELKTDVEDALFYDTWVDAEAITVEVSGGVVTLRGELPDFDEIRYATDDAWDVDGVRGVRSELRVNSARRRPLDNVGRQQRGGAGGIGTA</sequence>
<dbReference type="PROSITE" id="PS50914">
    <property type="entry name" value="BON"/>
    <property type="match status" value="1"/>
</dbReference>
<dbReference type="Pfam" id="PF04972">
    <property type="entry name" value="BON"/>
    <property type="match status" value="1"/>
</dbReference>
<dbReference type="Gene3D" id="3.30.1340.30">
    <property type="match status" value="1"/>
</dbReference>
<dbReference type="InterPro" id="IPR051686">
    <property type="entry name" value="Lipoprotein_DolP"/>
</dbReference>
<feature type="compositionally biased region" description="Gly residues" evidence="1">
    <location>
        <begin position="1"/>
        <end position="12"/>
    </location>
</feature>
<dbReference type="PANTHER" id="PTHR34606:SF15">
    <property type="entry name" value="BON DOMAIN-CONTAINING PROTEIN"/>
    <property type="match status" value="1"/>
</dbReference>
<dbReference type="AlphaFoldDB" id="A0A6J4KIU6"/>
<dbReference type="PANTHER" id="PTHR34606">
    <property type="entry name" value="BON DOMAIN-CONTAINING PROTEIN"/>
    <property type="match status" value="1"/>
</dbReference>
<protein>
    <submittedName>
        <fullName evidence="3">Chromosomal replication initiator protein DnaA</fullName>
    </submittedName>
</protein>
<evidence type="ECO:0000313" key="3">
    <source>
        <dbReference type="EMBL" id="CAA9306377.1"/>
    </source>
</evidence>
<evidence type="ECO:0000256" key="1">
    <source>
        <dbReference type="SAM" id="MobiDB-lite"/>
    </source>
</evidence>
<proteinExistence type="predicted"/>
<name>A0A6J4KIU6_9BACT</name>
<feature type="region of interest" description="Disordered" evidence="1">
    <location>
        <begin position="1"/>
        <end position="75"/>
    </location>
</feature>
<feature type="region of interest" description="Disordered" evidence="1">
    <location>
        <begin position="144"/>
        <end position="164"/>
    </location>
</feature>
<feature type="domain" description="BON" evidence="2">
    <location>
        <begin position="73"/>
        <end position="141"/>
    </location>
</feature>
<dbReference type="InterPro" id="IPR014004">
    <property type="entry name" value="Transpt-assoc_nodulatn_dom_bac"/>
</dbReference>
<dbReference type="InterPro" id="IPR007055">
    <property type="entry name" value="BON_dom"/>
</dbReference>